<dbReference type="Pfam" id="PF08423">
    <property type="entry name" value="Rad51"/>
    <property type="match status" value="1"/>
</dbReference>
<evidence type="ECO:0000259" key="3">
    <source>
        <dbReference type="PROSITE" id="PS50162"/>
    </source>
</evidence>
<dbReference type="PANTHER" id="PTHR46487:SF1">
    <property type="entry name" value="DNA REPAIR PROTEIN XRCC3"/>
    <property type="match status" value="1"/>
</dbReference>
<feature type="domain" description="RecA family profile 1" evidence="3">
    <location>
        <begin position="73"/>
        <end position="236"/>
    </location>
</feature>
<keyword evidence="2" id="KW-0067">ATP-binding</keyword>
<accession>A0ABD0SIB2</accession>
<evidence type="ECO:0000256" key="2">
    <source>
        <dbReference type="ARBA" id="ARBA00022840"/>
    </source>
</evidence>
<dbReference type="PIRSF" id="PIRSF005856">
    <property type="entry name" value="Rad51"/>
    <property type="match status" value="1"/>
</dbReference>
<dbReference type="AlphaFoldDB" id="A0ABD0SIB2"/>
<evidence type="ECO:0000313" key="5">
    <source>
        <dbReference type="Proteomes" id="UP001549921"/>
    </source>
</evidence>
<dbReference type="InterPro" id="IPR027417">
    <property type="entry name" value="P-loop_NTPase"/>
</dbReference>
<organism evidence="4 5">
    <name type="scientific">Loxostege sticticalis</name>
    <name type="common">Beet webworm moth</name>
    <dbReference type="NCBI Taxonomy" id="481309"/>
    <lineage>
        <taxon>Eukaryota</taxon>
        <taxon>Metazoa</taxon>
        <taxon>Ecdysozoa</taxon>
        <taxon>Arthropoda</taxon>
        <taxon>Hexapoda</taxon>
        <taxon>Insecta</taxon>
        <taxon>Pterygota</taxon>
        <taxon>Neoptera</taxon>
        <taxon>Endopterygota</taxon>
        <taxon>Lepidoptera</taxon>
        <taxon>Glossata</taxon>
        <taxon>Ditrysia</taxon>
        <taxon>Pyraloidea</taxon>
        <taxon>Crambidae</taxon>
        <taxon>Pyraustinae</taxon>
        <taxon>Loxostege</taxon>
    </lineage>
</organism>
<dbReference type="Proteomes" id="UP001549921">
    <property type="component" value="Unassembled WGS sequence"/>
</dbReference>
<dbReference type="Gene3D" id="3.40.50.300">
    <property type="entry name" value="P-loop containing nucleotide triphosphate hydrolases"/>
    <property type="match status" value="1"/>
</dbReference>
<gene>
    <name evidence="4" type="ORF">ABMA28_007665</name>
</gene>
<dbReference type="EMBL" id="JBEDNZ010000020">
    <property type="protein sequence ID" value="KAL0819574.1"/>
    <property type="molecule type" value="Genomic_DNA"/>
</dbReference>
<dbReference type="PROSITE" id="PS50162">
    <property type="entry name" value="RECA_2"/>
    <property type="match status" value="1"/>
</dbReference>
<dbReference type="SUPFAM" id="SSF52540">
    <property type="entry name" value="P-loop containing nucleoside triphosphate hydrolases"/>
    <property type="match status" value="1"/>
</dbReference>
<dbReference type="InterPro" id="IPR016467">
    <property type="entry name" value="DNA_recomb/repair_RecA-like"/>
</dbReference>
<proteinExistence type="predicted"/>
<protein>
    <recommendedName>
        <fullName evidence="3">RecA family profile 1 domain-containing protein</fullName>
    </recommendedName>
</protein>
<dbReference type="PANTHER" id="PTHR46487">
    <property type="entry name" value="DNA REPAIR PROTEIN XRCC3"/>
    <property type="match status" value="1"/>
</dbReference>
<reference evidence="4 5" key="1">
    <citation type="submission" date="2024-06" db="EMBL/GenBank/DDBJ databases">
        <title>A chromosome-level genome assembly of beet webworm, Loxostege sticticalis.</title>
        <authorList>
            <person name="Zhang Y."/>
        </authorList>
    </citation>
    <scope>NUCLEOTIDE SEQUENCE [LARGE SCALE GENOMIC DNA]</scope>
    <source>
        <strain evidence="4">AQ028</strain>
        <tissue evidence="4">Male pupae</tissue>
    </source>
</reference>
<dbReference type="InterPro" id="IPR020588">
    <property type="entry name" value="RecA_ATP-bd"/>
</dbReference>
<dbReference type="GO" id="GO:0005524">
    <property type="term" value="F:ATP binding"/>
    <property type="evidence" value="ECO:0007669"/>
    <property type="project" value="UniProtKB-KW"/>
</dbReference>
<evidence type="ECO:0000256" key="1">
    <source>
        <dbReference type="ARBA" id="ARBA00022741"/>
    </source>
</evidence>
<evidence type="ECO:0000313" key="4">
    <source>
        <dbReference type="EMBL" id="KAL0819574.1"/>
    </source>
</evidence>
<name>A0ABD0SIB2_LOXSC</name>
<comment type="caution">
    <text evidence="4">The sequence shown here is derived from an EMBL/GenBank/DDBJ whole genome shotgun (WGS) entry which is preliminary data.</text>
</comment>
<keyword evidence="1" id="KW-0547">Nucleotide-binding</keyword>
<dbReference type="InterPro" id="IPR013632">
    <property type="entry name" value="Rad51_C"/>
</dbReference>
<sequence length="314" mass="35597">MNVLEEILPSKLFEILDRHGICTPKQIILLSFWDIKKLTSLPNGDIMLLKNIVSEYLMPMCNTCDKLLEQENVYKTVTTGCKPIDNILKGGFRRGVITELYGESGSGKTQIGIQAAAFNWCEGIVYLCTEDLFPVKRFDQIKTYLPNYDSTVDYGKHVFVEHVTEPQDLLSCIRVRLPNLLSRNKICLIVIDSVAAPFRVEYNNYIQRAEELRELAILLTNLAQTHNLAILCINQVTAAFQEALDVMPALGLAWSNMICNRLWLKKTTINAKLDKEICISDKNACLRTLSVEFSSELPYCVAQFVITQRGVHEV</sequence>